<dbReference type="GO" id="GO:0005886">
    <property type="term" value="C:plasma membrane"/>
    <property type="evidence" value="ECO:0007669"/>
    <property type="project" value="TreeGrafter"/>
</dbReference>
<dbReference type="PRINTS" id="PR00205">
    <property type="entry name" value="CADHERIN"/>
</dbReference>
<name>A0A7L0NK03_9PASS</name>
<organism evidence="8 9">
    <name type="scientific">Formicarius rufipectus</name>
    <dbReference type="NCBI Taxonomy" id="1118560"/>
    <lineage>
        <taxon>Eukaryota</taxon>
        <taxon>Metazoa</taxon>
        <taxon>Chordata</taxon>
        <taxon>Craniata</taxon>
        <taxon>Vertebrata</taxon>
        <taxon>Euteleostomi</taxon>
        <taxon>Archelosauria</taxon>
        <taxon>Archosauria</taxon>
        <taxon>Dinosauria</taxon>
        <taxon>Saurischia</taxon>
        <taxon>Theropoda</taxon>
        <taxon>Coelurosauria</taxon>
        <taxon>Aves</taxon>
        <taxon>Neognathae</taxon>
        <taxon>Neoaves</taxon>
        <taxon>Telluraves</taxon>
        <taxon>Australaves</taxon>
        <taxon>Passeriformes</taxon>
        <taxon>Formicariidae</taxon>
        <taxon>Formicarius</taxon>
    </lineage>
</organism>
<evidence type="ECO:0000259" key="7">
    <source>
        <dbReference type="PROSITE" id="PS50268"/>
    </source>
</evidence>
<evidence type="ECO:0000313" key="9">
    <source>
        <dbReference type="Proteomes" id="UP000520463"/>
    </source>
</evidence>
<keyword evidence="6" id="KW-0106">Calcium</keyword>
<keyword evidence="4" id="KW-0472">Membrane</keyword>
<dbReference type="CDD" id="cd11304">
    <property type="entry name" value="Cadherin_repeat"/>
    <property type="match status" value="1"/>
</dbReference>
<evidence type="ECO:0000256" key="6">
    <source>
        <dbReference type="PROSITE-ProRule" id="PRU00043"/>
    </source>
</evidence>
<dbReference type="Proteomes" id="UP000520463">
    <property type="component" value="Unassembled WGS sequence"/>
</dbReference>
<dbReference type="PROSITE" id="PS50268">
    <property type="entry name" value="CADHERIN_2"/>
    <property type="match status" value="1"/>
</dbReference>
<dbReference type="Gene3D" id="2.60.40.60">
    <property type="entry name" value="Cadherins"/>
    <property type="match status" value="1"/>
</dbReference>
<evidence type="ECO:0000313" key="8">
    <source>
        <dbReference type="EMBL" id="NXK93002.1"/>
    </source>
</evidence>
<dbReference type="GO" id="GO:0005509">
    <property type="term" value="F:calcium ion binding"/>
    <property type="evidence" value="ECO:0007669"/>
    <property type="project" value="UniProtKB-UniRule"/>
</dbReference>
<accession>A0A7L0NK03</accession>
<keyword evidence="9" id="KW-1185">Reference proteome</keyword>
<dbReference type="Pfam" id="PF00028">
    <property type="entry name" value="Cadherin"/>
    <property type="match status" value="1"/>
</dbReference>
<reference evidence="8 9" key="1">
    <citation type="submission" date="2019-09" db="EMBL/GenBank/DDBJ databases">
        <title>Bird 10,000 Genomes (B10K) Project - Family phase.</title>
        <authorList>
            <person name="Zhang G."/>
        </authorList>
    </citation>
    <scope>NUCLEOTIDE SEQUENCE [LARGE SCALE GENOMIC DNA]</scope>
    <source>
        <strain evidence="8">B10K-DU-001-43</strain>
        <tissue evidence="8">Muscle</tissue>
    </source>
</reference>
<keyword evidence="5" id="KW-0325">Glycoprotein</keyword>
<proteinExistence type="predicted"/>
<dbReference type="OrthoDB" id="9990384at2759"/>
<gene>
    <name evidence="8" type="primary">Pcdha11</name>
    <name evidence="8" type="ORF">FORRUF_R15553</name>
</gene>
<dbReference type="EMBL" id="VXAU01003608">
    <property type="protein sequence ID" value="NXK93002.1"/>
    <property type="molecule type" value="Genomic_DNA"/>
</dbReference>
<feature type="non-terminal residue" evidence="8">
    <location>
        <position position="69"/>
    </location>
</feature>
<dbReference type="PANTHER" id="PTHR24028:SF133">
    <property type="entry name" value="PROTOCADHERIN ALPHA-4"/>
    <property type="match status" value="1"/>
</dbReference>
<evidence type="ECO:0000256" key="1">
    <source>
        <dbReference type="ARBA" id="ARBA00004167"/>
    </source>
</evidence>
<dbReference type="InterPro" id="IPR050174">
    <property type="entry name" value="Protocadherin/Cadherin-CA"/>
</dbReference>
<evidence type="ECO:0000256" key="4">
    <source>
        <dbReference type="ARBA" id="ARBA00023136"/>
    </source>
</evidence>
<protein>
    <submittedName>
        <fullName evidence="8">PCDAB protein</fullName>
    </submittedName>
</protein>
<feature type="domain" description="Cadherin" evidence="7">
    <location>
        <begin position="1"/>
        <end position="69"/>
    </location>
</feature>
<keyword evidence="3" id="KW-1133">Transmembrane helix</keyword>
<evidence type="ECO:0000256" key="2">
    <source>
        <dbReference type="ARBA" id="ARBA00022692"/>
    </source>
</evidence>
<comment type="subcellular location">
    <subcellularLocation>
        <location evidence="1">Membrane</location>
        <topology evidence="1">Single-pass membrane protein</topology>
    </subcellularLocation>
</comment>
<dbReference type="GO" id="GO:0007156">
    <property type="term" value="P:homophilic cell adhesion via plasma membrane adhesion molecules"/>
    <property type="evidence" value="ECO:0007669"/>
    <property type="project" value="InterPro"/>
</dbReference>
<dbReference type="InterPro" id="IPR002126">
    <property type="entry name" value="Cadherin-like_dom"/>
</dbReference>
<feature type="non-terminal residue" evidence="8">
    <location>
        <position position="1"/>
    </location>
</feature>
<dbReference type="SUPFAM" id="SSF49313">
    <property type="entry name" value="Cadherin-like"/>
    <property type="match status" value="1"/>
</dbReference>
<evidence type="ECO:0000256" key="3">
    <source>
        <dbReference type="ARBA" id="ARBA00022989"/>
    </source>
</evidence>
<dbReference type="InterPro" id="IPR015919">
    <property type="entry name" value="Cadherin-like_sf"/>
</dbReference>
<dbReference type="AlphaFoldDB" id="A0A7L0NK03"/>
<keyword evidence="2" id="KW-0812">Transmembrane</keyword>
<dbReference type="SMART" id="SM00112">
    <property type="entry name" value="CA"/>
    <property type="match status" value="1"/>
</dbReference>
<evidence type="ECO:0000256" key="5">
    <source>
        <dbReference type="ARBA" id="ARBA00023180"/>
    </source>
</evidence>
<comment type="caution">
    <text evidence="8">The sequence shown here is derived from an EMBL/GenBank/DDBJ whole genome shotgun (WGS) entry which is preliminary data.</text>
</comment>
<sequence>LTYEIASVIPPLSSDLFIIDANSGEIRLRGTLDFESVTLYDMHVRATDKGMPPLSDHCKVVLEVLDVND</sequence>
<dbReference type="PANTHER" id="PTHR24028">
    <property type="entry name" value="CADHERIN-87A"/>
    <property type="match status" value="1"/>
</dbReference>